<keyword evidence="1" id="KW-0812">Transmembrane</keyword>
<evidence type="ECO:0000313" key="2">
    <source>
        <dbReference type="EMBL" id="RNL87356.1"/>
    </source>
</evidence>
<keyword evidence="1" id="KW-0472">Membrane</keyword>
<comment type="caution">
    <text evidence="2">The sequence shown here is derived from an EMBL/GenBank/DDBJ whole genome shotgun (WGS) entry which is preliminary data.</text>
</comment>
<dbReference type="RefSeq" id="WP_123199220.1">
    <property type="nucleotide sequence ID" value="NZ_RJMB01000001.1"/>
</dbReference>
<dbReference type="Proteomes" id="UP000269198">
    <property type="component" value="Unassembled WGS sequence"/>
</dbReference>
<keyword evidence="1" id="KW-1133">Transmembrane helix</keyword>
<evidence type="ECO:0000256" key="1">
    <source>
        <dbReference type="SAM" id="Phobius"/>
    </source>
</evidence>
<protein>
    <submittedName>
        <fullName evidence="2">Uncharacterized protein</fullName>
    </submittedName>
</protein>
<name>A0A3N0EHJ5_9ACTN</name>
<feature type="transmembrane region" description="Helical" evidence="1">
    <location>
        <begin position="67"/>
        <end position="86"/>
    </location>
</feature>
<feature type="transmembrane region" description="Helical" evidence="1">
    <location>
        <begin position="39"/>
        <end position="60"/>
    </location>
</feature>
<dbReference type="OrthoDB" id="2658663at2"/>
<sequence>MRDRIRRSLGLPPLAVCGLALLGVPRVLAHDLGLVGPVVNSLLVWIPVAVWLVVVLWLRVPNAFRTLLVTGVVYGVFLAVTHQVLWTRAFDEPPSLGGTLDGVLAPAAESVLFRAVGFLNSVVTGALVGAVTGALGWLLARALPDPRSR</sequence>
<feature type="transmembrane region" description="Helical" evidence="1">
    <location>
        <begin position="118"/>
        <end position="140"/>
    </location>
</feature>
<dbReference type="EMBL" id="RJMB01000001">
    <property type="protein sequence ID" value="RNL87356.1"/>
    <property type="molecule type" value="Genomic_DNA"/>
</dbReference>
<dbReference type="AlphaFoldDB" id="A0A3N0EHJ5"/>
<keyword evidence="3" id="KW-1185">Reference proteome</keyword>
<gene>
    <name evidence="2" type="ORF">EFW17_00540</name>
</gene>
<accession>A0A3N0EHJ5</accession>
<proteinExistence type="predicted"/>
<reference evidence="2 3" key="1">
    <citation type="submission" date="2018-11" db="EMBL/GenBank/DDBJ databases">
        <title>The genome draft of YIM 96095.</title>
        <authorList>
            <person name="Tang S.-K."/>
            <person name="Chunyu W.-X."/>
            <person name="Feng Y.-Z."/>
        </authorList>
    </citation>
    <scope>NUCLEOTIDE SEQUENCE [LARGE SCALE GENOMIC DNA]</scope>
    <source>
        <strain evidence="2 3">YIM 96095</strain>
    </source>
</reference>
<evidence type="ECO:0000313" key="3">
    <source>
        <dbReference type="Proteomes" id="UP000269198"/>
    </source>
</evidence>
<organism evidence="2 3">
    <name type="scientific">Halostreptopolyspora alba</name>
    <dbReference type="NCBI Taxonomy" id="2487137"/>
    <lineage>
        <taxon>Bacteria</taxon>
        <taxon>Bacillati</taxon>
        <taxon>Actinomycetota</taxon>
        <taxon>Actinomycetes</taxon>
        <taxon>Streptosporangiales</taxon>
        <taxon>Nocardiopsidaceae</taxon>
        <taxon>Halostreptopolyspora</taxon>
    </lineage>
</organism>